<protein>
    <submittedName>
        <fullName evidence="3">Peptidoglycan/LPS O-acetylase OafA/YrhL</fullName>
    </submittedName>
</protein>
<dbReference type="RefSeq" id="WP_065309221.1">
    <property type="nucleotide sequence ID" value="NZ_LOCQ01000058.1"/>
</dbReference>
<sequence length="369" mass="41387">MSRSGFAPRLYGLDTLRALAIVLVFANHYELFVSTGVFGFWGQVGWTGVDLFFALSGYLIGNQIFSALRSSQGFSLPHFYARRFLRTLPNFYFVLALYYLWPAFQGDYALLPLWKFLTFTQNINLTPGTAFSHAWSLCVEEQFYVLLPAVALVIAACRKSLLWAWIAVAASFAAGMLVRAYIWDEYVQVPRGGMGYYKYIYYASWCRFDELVAGVALALLKNYHPATWRRITSCGNRTLAAGLAGAAVMLTLFFHHHYDYWVTVLGYPALAASFSLLLLAAMSPGSALYQWRVPGAASLALWSYAIYLLHKQLCILLSPILQRQGYAPDSLPAVAVMILASIGAGWLLYQLVETPFMRLRARYVASNHA</sequence>
<feature type="transmembrane region" description="Helical" evidence="1">
    <location>
        <begin position="162"/>
        <end position="182"/>
    </location>
</feature>
<keyword evidence="1" id="KW-0812">Transmembrane</keyword>
<feature type="transmembrane region" description="Helical" evidence="1">
    <location>
        <begin position="134"/>
        <end position="155"/>
    </location>
</feature>
<dbReference type="PANTHER" id="PTHR23028">
    <property type="entry name" value="ACETYLTRANSFERASE"/>
    <property type="match status" value="1"/>
</dbReference>
<evidence type="ECO:0000259" key="2">
    <source>
        <dbReference type="Pfam" id="PF01757"/>
    </source>
</evidence>
<dbReference type="InterPro" id="IPR002656">
    <property type="entry name" value="Acyl_transf_3_dom"/>
</dbReference>
<dbReference type="GO" id="GO:0016020">
    <property type="term" value="C:membrane"/>
    <property type="evidence" value="ECO:0007669"/>
    <property type="project" value="TreeGrafter"/>
</dbReference>
<dbReference type="InterPro" id="IPR050879">
    <property type="entry name" value="Acyltransferase_3"/>
</dbReference>
<feature type="transmembrane region" description="Helical" evidence="1">
    <location>
        <begin position="202"/>
        <end position="223"/>
    </location>
</feature>
<gene>
    <name evidence="3" type="ORF">ASR47_1005333</name>
</gene>
<keyword evidence="1" id="KW-0472">Membrane</keyword>
<evidence type="ECO:0000313" key="3">
    <source>
        <dbReference type="EMBL" id="OBV38375.1"/>
    </source>
</evidence>
<evidence type="ECO:0000256" key="1">
    <source>
        <dbReference type="SAM" id="Phobius"/>
    </source>
</evidence>
<feature type="transmembrane region" description="Helical" evidence="1">
    <location>
        <begin position="293"/>
        <end position="310"/>
    </location>
</feature>
<feature type="transmembrane region" description="Helical" evidence="1">
    <location>
        <begin position="260"/>
        <end position="281"/>
    </location>
</feature>
<reference evidence="3 4" key="1">
    <citation type="submission" date="2016-04" db="EMBL/GenBank/DDBJ databases">
        <title>Draft genome sequence of Janthinobacterium psychrotolerans sp. nov., isolated from freshwater sediments in Denmark.</title>
        <authorList>
            <person name="Gong X."/>
            <person name="Skrivergaard S."/>
            <person name="Korsgaard B.S."/>
            <person name="Schreiber L."/>
            <person name="Marshall I.P."/>
            <person name="Finster K."/>
            <person name="Schramm A."/>
        </authorList>
    </citation>
    <scope>NUCLEOTIDE SEQUENCE [LARGE SCALE GENOMIC DNA]</scope>
    <source>
        <strain evidence="3 4">S3-2</strain>
    </source>
</reference>
<organism evidence="3 4">
    <name type="scientific">Janthinobacterium psychrotolerans</name>
    <dbReference type="NCBI Taxonomy" id="1747903"/>
    <lineage>
        <taxon>Bacteria</taxon>
        <taxon>Pseudomonadati</taxon>
        <taxon>Pseudomonadota</taxon>
        <taxon>Betaproteobacteria</taxon>
        <taxon>Burkholderiales</taxon>
        <taxon>Oxalobacteraceae</taxon>
        <taxon>Janthinobacterium</taxon>
    </lineage>
</organism>
<dbReference type="Pfam" id="PF01757">
    <property type="entry name" value="Acyl_transf_3"/>
    <property type="match status" value="1"/>
</dbReference>
<feature type="transmembrane region" description="Helical" evidence="1">
    <location>
        <begin position="330"/>
        <end position="352"/>
    </location>
</feature>
<dbReference type="PATRIC" id="fig|1747903.4.peg.1923"/>
<name>A0A1A7C0W5_9BURK</name>
<feature type="domain" description="Acyltransferase 3" evidence="2">
    <location>
        <begin position="11"/>
        <end position="349"/>
    </location>
</feature>
<dbReference type="PANTHER" id="PTHR23028:SF53">
    <property type="entry name" value="ACYL_TRANSF_3 DOMAIN-CONTAINING PROTEIN"/>
    <property type="match status" value="1"/>
</dbReference>
<feature type="transmembrane region" description="Helical" evidence="1">
    <location>
        <begin position="235"/>
        <end position="254"/>
    </location>
</feature>
<feature type="transmembrane region" description="Helical" evidence="1">
    <location>
        <begin position="51"/>
        <end position="70"/>
    </location>
</feature>
<keyword evidence="4" id="KW-1185">Reference proteome</keyword>
<evidence type="ECO:0000313" key="4">
    <source>
        <dbReference type="Proteomes" id="UP000092713"/>
    </source>
</evidence>
<dbReference type="OrthoDB" id="9814807at2"/>
<feature type="transmembrane region" description="Helical" evidence="1">
    <location>
        <begin position="12"/>
        <end position="31"/>
    </location>
</feature>
<dbReference type="AlphaFoldDB" id="A0A1A7C0W5"/>
<proteinExistence type="predicted"/>
<keyword evidence="1" id="KW-1133">Transmembrane helix</keyword>
<feature type="transmembrane region" description="Helical" evidence="1">
    <location>
        <begin position="91"/>
        <end position="114"/>
    </location>
</feature>
<dbReference type="STRING" id="1747903.ASR47_1005333"/>
<dbReference type="GO" id="GO:0016747">
    <property type="term" value="F:acyltransferase activity, transferring groups other than amino-acyl groups"/>
    <property type="evidence" value="ECO:0007669"/>
    <property type="project" value="InterPro"/>
</dbReference>
<comment type="caution">
    <text evidence="3">The sequence shown here is derived from an EMBL/GenBank/DDBJ whole genome shotgun (WGS) entry which is preliminary data.</text>
</comment>
<dbReference type="Proteomes" id="UP000092713">
    <property type="component" value="Unassembled WGS sequence"/>
</dbReference>
<accession>A0A1A7C0W5</accession>
<dbReference type="EMBL" id="LOCQ01000058">
    <property type="protein sequence ID" value="OBV38375.1"/>
    <property type="molecule type" value="Genomic_DNA"/>
</dbReference>